<dbReference type="GO" id="GO:0022857">
    <property type="term" value="F:transmembrane transporter activity"/>
    <property type="evidence" value="ECO:0007669"/>
    <property type="project" value="InterPro"/>
</dbReference>
<feature type="transmembrane region" description="Helical" evidence="6">
    <location>
        <begin position="505"/>
        <end position="527"/>
    </location>
</feature>
<dbReference type="SUPFAM" id="SSF103473">
    <property type="entry name" value="MFS general substrate transporter"/>
    <property type="match status" value="1"/>
</dbReference>
<keyword evidence="2" id="KW-0813">Transport</keyword>
<reference evidence="8" key="1">
    <citation type="submission" date="2022-01" db="EMBL/GenBank/DDBJ databases">
        <authorList>
            <person name="King R."/>
        </authorList>
    </citation>
    <scope>NUCLEOTIDE SEQUENCE</scope>
</reference>
<feature type="domain" description="Major facilitator superfamily (MFS) profile" evidence="7">
    <location>
        <begin position="54"/>
        <end position="530"/>
    </location>
</feature>
<feature type="transmembrane region" description="Helical" evidence="6">
    <location>
        <begin position="120"/>
        <end position="141"/>
    </location>
</feature>
<dbReference type="Pfam" id="PF07690">
    <property type="entry name" value="MFS_1"/>
    <property type="match status" value="1"/>
</dbReference>
<dbReference type="FunFam" id="1.20.1250.20:FF:000232">
    <property type="entry name" value="Organic cation/carnitine transporter 7"/>
    <property type="match status" value="1"/>
</dbReference>
<dbReference type="AlphaFoldDB" id="A0A9P0MQ85"/>
<gene>
    <name evidence="8" type="ORF">NEZAVI_LOCUS11853</name>
</gene>
<keyword evidence="5 6" id="KW-0472">Membrane</keyword>
<evidence type="ECO:0000256" key="1">
    <source>
        <dbReference type="ARBA" id="ARBA00004141"/>
    </source>
</evidence>
<dbReference type="InterPro" id="IPR011701">
    <property type="entry name" value="MFS"/>
</dbReference>
<feature type="transmembrane region" description="Helical" evidence="6">
    <location>
        <begin position="389"/>
        <end position="407"/>
    </location>
</feature>
<keyword evidence="3 6" id="KW-0812">Transmembrane</keyword>
<sequence length="537" mass="59761">MVQVEADMTGSRQDEKQAGVLPGQVSALRADPIADSPYEEALSKTGYGKFHYYVLILFGGTYIASSMEVTLVSFIIPAAKCDFSMSSQDAGILTAAPLFGMTLGSFFWGFMADLNGRRNVLVYSLIFGGLCGYASSIAQYFPVFLLLRFFNGFCMVGALSLCLPFLGEFQPIRIREKVLCWMELAWTSGIILLPAIAWLIIPMKFEIKTDYFLFHSWNLFVIASATPAFLLGLWALRFPESPKFLFDIGEHEKALEAMKYIYHINTGKPKETFPVESLEEKGISIVGFSMEYSKTKKHTRSLSVLVRNMVAIAKTLFKPPYRKKTLLSCSISFGITSCYYTLMMWFPELFTRFEYYSVLHPGKSASVCEVSSVFIEREGPCQANIENQVYLNTIIVGIACIPTSLWLPTCVNKLGTKFFIVFCVFSASCLSFGMNFVTTSTQNLVLSCLFEALTSLGVVTLYCILVEIFPTNVRVMATSLTIASGRMGALLGNLVFGYLIDLECIVPILLCAGVLFVTGITCIFLPVKMKIKTIEFI</sequence>
<dbReference type="InterPro" id="IPR036259">
    <property type="entry name" value="MFS_trans_sf"/>
</dbReference>
<dbReference type="InterPro" id="IPR020846">
    <property type="entry name" value="MFS_dom"/>
</dbReference>
<evidence type="ECO:0000256" key="2">
    <source>
        <dbReference type="ARBA" id="ARBA00022448"/>
    </source>
</evidence>
<organism evidence="8 9">
    <name type="scientific">Nezara viridula</name>
    <name type="common">Southern green stink bug</name>
    <name type="synonym">Cimex viridulus</name>
    <dbReference type="NCBI Taxonomy" id="85310"/>
    <lineage>
        <taxon>Eukaryota</taxon>
        <taxon>Metazoa</taxon>
        <taxon>Ecdysozoa</taxon>
        <taxon>Arthropoda</taxon>
        <taxon>Hexapoda</taxon>
        <taxon>Insecta</taxon>
        <taxon>Pterygota</taxon>
        <taxon>Neoptera</taxon>
        <taxon>Paraneoptera</taxon>
        <taxon>Hemiptera</taxon>
        <taxon>Heteroptera</taxon>
        <taxon>Panheteroptera</taxon>
        <taxon>Pentatomomorpha</taxon>
        <taxon>Pentatomoidea</taxon>
        <taxon>Pentatomidae</taxon>
        <taxon>Pentatominae</taxon>
        <taxon>Nezara</taxon>
    </lineage>
</organism>
<keyword evidence="4 6" id="KW-1133">Transmembrane helix</keyword>
<evidence type="ECO:0000256" key="3">
    <source>
        <dbReference type="ARBA" id="ARBA00022692"/>
    </source>
</evidence>
<dbReference type="PANTHER" id="PTHR23511">
    <property type="entry name" value="SYNAPTIC VESICLE GLYCOPROTEIN 2"/>
    <property type="match status" value="1"/>
</dbReference>
<dbReference type="GO" id="GO:0016020">
    <property type="term" value="C:membrane"/>
    <property type="evidence" value="ECO:0007669"/>
    <property type="project" value="UniProtKB-SubCell"/>
</dbReference>
<dbReference type="EMBL" id="OV725081">
    <property type="protein sequence ID" value="CAH1403208.1"/>
    <property type="molecule type" value="Genomic_DNA"/>
</dbReference>
<feature type="transmembrane region" description="Helical" evidence="6">
    <location>
        <begin position="326"/>
        <end position="346"/>
    </location>
</feature>
<evidence type="ECO:0000256" key="6">
    <source>
        <dbReference type="SAM" id="Phobius"/>
    </source>
</evidence>
<evidence type="ECO:0000313" key="8">
    <source>
        <dbReference type="EMBL" id="CAH1403208.1"/>
    </source>
</evidence>
<evidence type="ECO:0000259" key="7">
    <source>
        <dbReference type="PROSITE" id="PS50850"/>
    </source>
</evidence>
<dbReference type="PANTHER" id="PTHR23511:SF38">
    <property type="entry name" value="SYNAPTIC VESICLE 2-RELATED PROTEIN-LIKE PROTEIN"/>
    <property type="match status" value="1"/>
</dbReference>
<dbReference type="Gene3D" id="1.20.1250.20">
    <property type="entry name" value="MFS general substrate transporter like domains"/>
    <property type="match status" value="1"/>
</dbReference>
<dbReference type="OrthoDB" id="3936150at2759"/>
<dbReference type="PROSITE" id="PS50850">
    <property type="entry name" value="MFS"/>
    <property type="match status" value="1"/>
</dbReference>
<keyword evidence="9" id="KW-1185">Reference proteome</keyword>
<feature type="transmembrane region" description="Helical" evidence="6">
    <location>
        <begin position="178"/>
        <end position="201"/>
    </location>
</feature>
<feature type="transmembrane region" description="Helical" evidence="6">
    <location>
        <begin position="147"/>
        <end position="166"/>
    </location>
</feature>
<feature type="transmembrane region" description="Helical" evidence="6">
    <location>
        <begin position="52"/>
        <end position="78"/>
    </location>
</feature>
<feature type="transmembrane region" description="Helical" evidence="6">
    <location>
        <begin position="213"/>
        <end position="236"/>
    </location>
</feature>
<name>A0A9P0MQ85_NEZVI</name>
<proteinExistence type="predicted"/>
<feature type="transmembrane region" description="Helical" evidence="6">
    <location>
        <begin position="444"/>
        <end position="465"/>
    </location>
</feature>
<evidence type="ECO:0000256" key="5">
    <source>
        <dbReference type="ARBA" id="ARBA00023136"/>
    </source>
</evidence>
<accession>A0A9P0MQ85</accession>
<feature type="transmembrane region" description="Helical" evidence="6">
    <location>
        <begin position="90"/>
        <end position="108"/>
    </location>
</feature>
<evidence type="ECO:0000313" key="9">
    <source>
        <dbReference type="Proteomes" id="UP001152798"/>
    </source>
</evidence>
<dbReference type="Proteomes" id="UP001152798">
    <property type="component" value="Chromosome 5"/>
</dbReference>
<evidence type="ECO:0000256" key="4">
    <source>
        <dbReference type="ARBA" id="ARBA00022989"/>
    </source>
</evidence>
<protein>
    <recommendedName>
        <fullName evidence="7">Major facilitator superfamily (MFS) profile domain-containing protein</fullName>
    </recommendedName>
</protein>
<feature type="transmembrane region" description="Helical" evidence="6">
    <location>
        <begin position="477"/>
        <end position="499"/>
    </location>
</feature>
<feature type="transmembrane region" description="Helical" evidence="6">
    <location>
        <begin position="419"/>
        <end position="438"/>
    </location>
</feature>
<comment type="subcellular location">
    <subcellularLocation>
        <location evidence="1">Membrane</location>
        <topology evidence="1">Multi-pass membrane protein</topology>
    </subcellularLocation>
</comment>